<name>A0ACC7MQC7_9BURK</name>
<protein>
    <submittedName>
        <fullName evidence="1">FAD-dependent oxidoreductase</fullName>
    </submittedName>
</protein>
<proteinExistence type="predicted"/>
<accession>A0ACC7MQC7</accession>
<sequence>MNSRDPRYDILFEPVQIGPVTSKNRFYQTPYALGIGPHRYQDMVAFRQTRAEGGWGVVCVEETMIHPTSGHDPFQGPHLWSDADIGRVAPMAEAVHKYGALAGVELAHVGSSGPCWEHRGYPLSPTANPVRLHDNPIMTKQMDKRDIAQFRRWYVDAALRAKKADFDIVYVYCAHDLSLLQDFLVSRTNKRTDDYGGSFQNRIRLLREVLSDVKDAVGDRCAVAVRLAVEERRWKSSLNTREDGRRVIEELAEVPDLWDVNVSDWAWDTGSSRFFEEGHQEPFISFVKQVTSKPVVGVGRFTSPDAMVSQVKRGILDFIGAARPSIADPFLPNKIDTGLHDDIRECIGCNVCAAEVMNQTTIRCTQNPTAGEEFRLQWHPERVPPAGDPTRNILVVGGGPAGLQAALTLGKRGYQVSIAEAGENWGGRIVRERSLPRLATWGRVVDYRLALLQRMPNVQMYLASRLSAEDVLGMEPDHVIVATGSSWRRDGTGRSHDEPIPGADAAHVFTPDDIMAGKPVSGKVVVYDDDYYYMASALAEKLAREGNTVTYVTSASEPAPWTFKTLELGHVVQALLAAGVEIVTGTTLTAIEPGRVTAQRVLTGHSITLDADALVLVTCQNADETLYRELLERVEEGQLPSLDRTGDCVAPAFIAQAVRDGHRAAMSYDLPKDQ</sequence>
<reference evidence="1" key="1">
    <citation type="submission" date="2024-11" db="EMBL/GenBank/DDBJ databases">
        <title>Description of Massilia orientalis sp. nov., isolated from rhizosphere soil of Ageratina adenophora.</title>
        <authorList>
            <person name="Wang Y."/>
        </authorList>
    </citation>
    <scope>NUCLEOTIDE SEQUENCE</scope>
    <source>
        <strain evidence="1">YIM B02787</strain>
    </source>
</reference>
<comment type="caution">
    <text evidence="1">The sequence shown here is derived from an EMBL/GenBank/DDBJ whole genome shotgun (WGS) entry which is preliminary data.</text>
</comment>
<keyword evidence="2" id="KW-1185">Reference proteome</keyword>
<dbReference type="EMBL" id="JASNRB020000066">
    <property type="protein sequence ID" value="MFJ1472596.1"/>
    <property type="molecule type" value="Genomic_DNA"/>
</dbReference>
<dbReference type="Proteomes" id="UP001168096">
    <property type="component" value="Unassembled WGS sequence"/>
</dbReference>
<gene>
    <name evidence="1" type="ORF">QPK29_033300</name>
</gene>
<evidence type="ECO:0000313" key="1">
    <source>
        <dbReference type="EMBL" id="MFJ1472596.1"/>
    </source>
</evidence>
<evidence type="ECO:0000313" key="2">
    <source>
        <dbReference type="Proteomes" id="UP001168096"/>
    </source>
</evidence>
<organism evidence="1 2">
    <name type="scientific">Massilia orientalis</name>
    <dbReference type="NCBI Taxonomy" id="3050128"/>
    <lineage>
        <taxon>Bacteria</taxon>
        <taxon>Pseudomonadati</taxon>
        <taxon>Pseudomonadota</taxon>
        <taxon>Betaproteobacteria</taxon>
        <taxon>Burkholderiales</taxon>
        <taxon>Oxalobacteraceae</taxon>
        <taxon>Telluria group</taxon>
        <taxon>Massilia</taxon>
    </lineage>
</organism>